<gene>
    <name evidence="6" type="ORF">KOR42_47900</name>
</gene>
<dbReference type="RefSeq" id="WP_231741084.1">
    <property type="nucleotide sequence ID" value="NZ_SIHI01000044.1"/>
</dbReference>
<feature type="signal peptide" evidence="2">
    <location>
        <begin position="1"/>
        <end position="21"/>
    </location>
</feature>
<evidence type="ECO:0000259" key="4">
    <source>
        <dbReference type="Pfam" id="PF07587"/>
    </source>
</evidence>
<name>A0A5C5VTL6_9PLAN</name>
<dbReference type="Pfam" id="PF07583">
    <property type="entry name" value="PSCyt2"/>
    <property type="match status" value="1"/>
</dbReference>
<protein>
    <submittedName>
        <fullName evidence="6">Planctomycete cytochrome C</fullName>
    </submittedName>
</protein>
<dbReference type="AlphaFoldDB" id="A0A5C5VTL6"/>
<comment type="caution">
    <text evidence="6">The sequence shown here is derived from an EMBL/GenBank/DDBJ whole genome shotgun (WGS) entry which is preliminary data.</text>
</comment>
<feature type="domain" description="DUF1553" evidence="4">
    <location>
        <begin position="535"/>
        <end position="792"/>
    </location>
</feature>
<dbReference type="Proteomes" id="UP000317243">
    <property type="component" value="Unassembled WGS sequence"/>
</dbReference>
<evidence type="ECO:0000259" key="5">
    <source>
        <dbReference type="Pfam" id="PF07635"/>
    </source>
</evidence>
<feature type="domain" description="DUF1549" evidence="3">
    <location>
        <begin position="164"/>
        <end position="370"/>
    </location>
</feature>
<organism evidence="6 7">
    <name type="scientific">Thalassoglobus neptunius</name>
    <dbReference type="NCBI Taxonomy" id="1938619"/>
    <lineage>
        <taxon>Bacteria</taxon>
        <taxon>Pseudomonadati</taxon>
        <taxon>Planctomycetota</taxon>
        <taxon>Planctomycetia</taxon>
        <taxon>Planctomycetales</taxon>
        <taxon>Planctomycetaceae</taxon>
        <taxon>Thalassoglobus</taxon>
    </lineage>
</organism>
<feature type="domain" description="Cytochrome C Planctomycete-type" evidence="5">
    <location>
        <begin position="41"/>
        <end position="97"/>
    </location>
</feature>
<dbReference type="InterPro" id="IPR036909">
    <property type="entry name" value="Cyt_c-like_dom_sf"/>
</dbReference>
<dbReference type="PANTHER" id="PTHR35889:SF3">
    <property type="entry name" value="F-BOX DOMAIN-CONTAINING PROTEIN"/>
    <property type="match status" value="1"/>
</dbReference>
<evidence type="ECO:0000259" key="3">
    <source>
        <dbReference type="Pfam" id="PF07583"/>
    </source>
</evidence>
<keyword evidence="2" id="KW-0732">Signal</keyword>
<dbReference type="Pfam" id="PF07635">
    <property type="entry name" value="PSCyt1"/>
    <property type="match status" value="1"/>
</dbReference>
<reference evidence="6 7" key="1">
    <citation type="submission" date="2019-02" db="EMBL/GenBank/DDBJ databases">
        <title>Deep-cultivation of Planctomycetes and their phenomic and genomic characterization uncovers novel biology.</title>
        <authorList>
            <person name="Wiegand S."/>
            <person name="Jogler M."/>
            <person name="Boedeker C."/>
            <person name="Pinto D."/>
            <person name="Vollmers J."/>
            <person name="Rivas-Marin E."/>
            <person name="Kohn T."/>
            <person name="Peeters S.H."/>
            <person name="Heuer A."/>
            <person name="Rast P."/>
            <person name="Oberbeckmann S."/>
            <person name="Bunk B."/>
            <person name="Jeske O."/>
            <person name="Meyerdierks A."/>
            <person name="Storesund J.E."/>
            <person name="Kallscheuer N."/>
            <person name="Luecker S."/>
            <person name="Lage O.M."/>
            <person name="Pohl T."/>
            <person name="Merkel B.J."/>
            <person name="Hornburger P."/>
            <person name="Mueller R.-W."/>
            <person name="Bruemmer F."/>
            <person name="Labrenz M."/>
            <person name="Spormann A.M."/>
            <person name="Op Den Camp H."/>
            <person name="Overmann J."/>
            <person name="Amann R."/>
            <person name="Jetten M.S.M."/>
            <person name="Mascher T."/>
            <person name="Medema M.H."/>
            <person name="Devos D.P."/>
            <person name="Kaster A.-K."/>
            <person name="Ovreas L."/>
            <person name="Rohde M."/>
            <person name="Galperin M.Y."/>
            <person name="Jogler C."/>
        </authorList>
    </citation>
    <scope>NUCLEOTIDE SEQUENCE [LARGE SCALE GENOMIC DNA]</scope>
    <source>
        <strain evidence="6 7">KOR42</strain>
    </source>
</reference>
<dbReference type="InterPro" id="IPR011444">
    <property type="entry name" value="DUF1549"/>
</dbReference>
<proteinExistence type="predicted"/>
<evidence type="ECO:0000313" key="7">
    <source>
        <dbReference type="Proteomes" id="UP000317243"/>
    </source>
</evidence>
<dbReference type="InterPro" id="IPR022655">
    <property type="entry name" value="DUF1553"/>
</dbReference>
<dbReference type="EMBL" id="SIHI01000044">
    <property type="protein sequence ID" value="TWT41477.1"/>
    <property type="molecule type" value="Genomic_DNA"/>
</dbReference>
<keyword evidence="1" id="KW-0175">Coiled coil</keyword>
<dbReference type="InterPro" id="IPR011429">
    <property type="entry name" value="Cyt_c_Planctomycete-type"/>
</dbReference>
<accession>A0A5C5VTL6</accession>
<dbReference type="GO" id="GO:0009055">
    <property type="term" value="F:electron transfer activity"/>
    <property type="evidence" value="ECO:0007669"/>
    <property type="project" value="InterPro"/>
</dbReference>
<sequence length="826" mass="93581" precursor="true">MKQLAFFLASLAALMPGGTSADETGVDFYLEKVEPIFAEHCFQCHGNGKAKGGLNLYTRENVLAGGESGAGVDLESPEFSMILDAVNYESYEMPPSGKLPEESIAIIRKWIEMKAPMPERTDVIAVEEEHGIPVVNEETRNHWSFRPLDSVEVPKVASEFVQTPIDAFVVQKLHDSGLQPNPEASRESLVRRLYYTLVGLPPTPEQVDQFVNNDSPDAFEDLVDELLDSPHFGEHWARYWLDLVRYAETNSFERDNPKPFVWKYRDYVIRAFNDDKPYDEFVREQLAGDELDQTTADSIIATGYYRLGQWDDEPADPKLAMYDELDDIIATTSQGFLGLTMNCARCHDHKLDPIPQADYYRMVAFFRNVKRYGIRSEESVYERSVRSIATPEEQAMFEAESAAYHQQVNDLRAELDEVEERIRASLQGGEKDDFQADSVRLRIVKKYVGKYLTQEEFDDYARKRKEWTQLKNHPPQIADQALAVTEYGMDAPATYILIRGNASSEGDVVEPGFPTVLTDDPPVISPPAHGQSSGRRRALAEWITDPENGLPLRVIVNRIWQWSFGRGLVQSPNDFGLTGVAPTHPELLEWLAVQFREDGQSLKSLIKQMVMSSTWRMSSAPQEQGLEIDPTNQPYWRFDMRRLRAEEIRDSILAANGTLNLNDMFGPSIYPLIPEEVLAGQSRPGQGWNDSSEEERRRRSIYIHLKRSLTVPLMASFDVADTDFTCPVRFATTQPTQALGMLNSDFLNTQAGIFAEDIVAEAGDNLSDQVQLALQRVLQRDPTQSEIDRGTDLINDLQSEYGQDQSTALKNFCLLALNLNEFMYLD</sequence>
<dbReference type="PANTHER" id="PTHR35889">
    <property type="entry name" value="CYCLOINULO-OLIGOSACCHARIDE FRUCTANOTRANSFERASE-RELATED"/>
    <property type="match status" value="1"/>
</dbReference>
<dbReference type="GO" id="GO:0020037">
    <property type="term" value="F:heme binding"/>
    <property type="evidence" value="ECO:0007669"/>
    <property type="project" value="InterPro"/>
</dbReference>
<evidence type="ECO:0000256" key="2">
    <source>
        <dbReference type="SAM" id="SignalP"/>
    </source>
</evidence>
<feature type="coiled-coil region" evidence="1">
    <location>
        <begin position="401"/>
        <end position="428"/>
    </location>
</feature>
<dbReference type="SUPFAM" id="SSF46626">
    <property type="entry name" value="Cytochrome c"/>
    <property type="match status" value="1"/>
</dbReference>
<evidence type="ECO:0000313" key="6">
    <source>
        <dbReference type="EMBL" id="TWT41477.1"/>
    </source>
</evidence>
<dbReference type="Pfam" id="PF07587">
    <property type="entry name" value="PSD1"/>
    <property type="match status" value="1"/>
</dbReference>
<feature type="chain" id="PRO_5022921533" evidence="2">
    <location>
        <begin position="22"/>
        <end position="826"/>
    </location>
</feature>
<evidence type="ECO:0000256" key="1">
    <source>
        <dbReference type="SAM" id="Coils"/>
    </source>
</evidence>
<keyword evidence="7" id="KW-1185">Reference proteome</keyword>